<dbReference type="SUPFAM" id="SSF56645">
    <property type="entry name" value="Acyl-CoA dehydrogenase NM domain-like"/>
    <property type="match status" value="1"/>
</dbReference>
<dbReference type="PANTHER" id="PTHR43884:SF20">
    <property type="entry name" value="ACYL-COA DEHYDROGENASE FADE28"/>
    <property type="match status" value="1"/>
</dbReference>
<evidence type="ECO:0000259" key="6">
    <source>
        <dbReference type="Pfam" id="PF00441"/>
    </source>
</evidence>
<evidence type="ECO:0000256" key="4">
    <source>
        <dbReference type="ARBA" id="ARBA00022827"/>
    </source>
</evidence>
<dbReference type="Pfam" id="PF00441">
    <property type="entry name" value="Acyl-CoA_dh_1"/>
    <property type="match status" value="1"/>
</dbReference>
<protein>
    <submittedName>
        <fullName evidence="8">Caffeyl-CoA reductase-Etf complex subunit CarC</fullName>
        <ecNumber evidence="8">1.3.1.108</ecNumber>
    </submittedName>
</protein>
<dbReference type="Gene3D" id="1.10.540.10">
    <property type="entry name" value="Acyl-CoA dehydrogenase/oxidase, N-terminal domain"/>
    <property type="match status" value="1"/>
</dbReference>
<dbReference type="EMBL" id="CP128986">
    <property type="protein sequence ID" value="WOC13233.1"/>
    <property type="molecule type" value="Genomic_DNA"/>
</dbReference>
<feature type="domain" description="Acyl-CoA dehydrogenase/oxidase N-terminal" evidence="7">
    <location>
        <begin position="6"/>
        <end position="83"/>
    </location>
</feature>
<dbReference type="Gene3D" id="1.20.140.10">
    <property type="entry name" value="Butyryl-CoA Dehydrogenase, subunit A, domain 3"/>
    <property type="match status" value="1"/>
</dbReference>
<evidence type="ECO:0000256" key="2">
    <source>
        <dbReference type="ARBA" id="ARBA00009347"/>
    </source>
</evidence>
<organism evidence="8">
    <name type="scientific">Gordonia sp. MP11Mi</name>
    <dbReference type="NCBI Taxonomy" id="3022769"/>
    <lineage>
        <taxon>Bacteria</taxon>
        <taxon>Bacillati</taxon>
        <taxon>Actinomycetota</taxon>
        <taxon>Actinomycetes</taxon>
        <taxon>Mycobacteriales</taxon>
        <taxon>Gordoniaceae</taxon>
        <taxon>Gordonia</taxon>
    </lineage>
</organism>
<dbReference type="GO" id="GO:0003995">
    <property type="term" value="F:acyl-CoA dehydrogenase activity"/>
    <property type="evidence" value="ECO:0007669"/>
    <property type="project" value="TreeGrafter"/>
</dbReference>
<comment type="similarity">
    <text evidence="2">Belongs to the acyl-CoA dehydrogenase family.</text>
</comment>
<evidence type="ECO:0000259" key="7">
    <source>
        <dbReference type="Pfam" id="PF02771"/>
    </source>
</evidence>
<evidence type="ECO:0000313" key="8">
    <source>
        <dbReference type="EMBL" id="WOC13233.1"/>
    </source>
</evidence>
<dbReference type="PANTHER" id="PTHR43884">
    <property type="entry name" value="ACYL-COA DEHYDROGENASE"/>
    <property type="match status" value="1"/>
</dbReference>
<comment type="cofactor">
    <cofactor evidence="1">
        <name>FAD</name>
        <dbReference type="ChEBI" id="CHEBI:57692"/>
    </cofactor>
</comment>
<sequence length="354" mass="37160">MHWELSEEHEMFATSLRDWLAARFPLETVRQLVDGGEPNSFDDDLIADGWWGVGYSETAGGQGGGMVELALAAREFGRASAADTRWLAAALVAPLLTPAELAAQLSGEQRFALAVPADRVPEWRPLALTGAGVTGTVHHVLGAVGAQVYLVPVTGDDGDGIARVPASGATVAADDLLARIRQTADVSFELAAVTEVEPAGSTVLEQVAARAAALTAADALGAAERMLELSVTYSKQRKQFGRFIGSFQAVQHACAQMLVTVEAGFSSTLYAAAALDAGREDAVTFAAVAKAQVTASAAQLADSALTVHGAIGYTWEHDLQVFYKRAKLDRPLYGTPTAWNERIATALLGEPATA</sequence>
<evidence type="ECO:0000256" key="5">
    <source>
        <dbReference type="ARBA" id="ARBA00023002"/>
    </source>
</evidence>
<keyword evidence="3" id="KW-0285">Flavoprotein</keyword>
<feature type="domain" description="Acyl-CoA dehydrogenase/oxidase C-terminal" evidence="6">
    <location>
        <begin position="202"/>
        <end position="344"/>
    </location>
</feature>
<dbReference type="InterPro" id="IPR013786">
    <property type="entry name" value="AcylCoA_DH/ox_N"/>
</dbReference>
<dbReference type="GO" id="GO:0050660">
    <property type="term" value="F:flavin adenine dinucleotide binding"/>
    <property type="evidence" value="ECO:0007669"/>
    <property type="project" value="InterPro"/>
</dbReference>
<keyword evidence="4" id="KW-0274">FAD</keyword>
<dbReference type="InterPro" id="IPR009100">
    <property type="entry name" value="AcylCoA_DH/oxidase_NM_dom_sf"/>
</dbReference>
<dbReference type="Pfam" id="PF02771">
    <property type="entry name" value="Acyl-CoA_dh_N"/>
    <property type="match status" value="1"/>
</dbReference>
<reference evidence="8" key="1">
    <citation type="submission" date="2023-06" db="EMBL/GenBank/DDBJ databases">
        <title>Gordonia sp. nov. and Pseudochrobactrum sp. nov., two species isolated from the burying beetle Nicrophorus vespilloides.</title>
        <authorList>
            <person name="Poehlein A."/>
            <person name="Guzman J."/>
            <person name="Daniel R."/>
            <person name="Vilcinskas A."/>
        </authorList>
    </citation>
    <scope>NUCLEOTIDE SEQUENCE</scope>
    <source>
        <strain evidence="8">MP11Mi</strain>
    </source>
</reference>
<dbReference type="RefSeq" id="WP_420039068.1">
    <property type="nucleotide sequence ID" value="NZ_CP128986.1"/>
</dbReference>
<dbReference type="AlphaFoldDB" id="A0AA97CYE6"/>
<accession>A0AA97CYE6</accession>
<proteinExistence type="inferred from homology"/>
<keyword evidence="5 8" id="KW-0560">Oxidoreductase</keyword>
<dbReference type="EC" id="1.3.1.108" evidence="8"/>
<evidence type="ECO:0000256" key="1">
    <source>
        <dbReference type="ARBA" id="ARBA00001974"/>
    </source>
</evidence>
<gene>
    <name evidence="8" type="primary">carC</name>
    <name evidence="8" type="ORF">MP11Mi_23340</name>
</gene>
<dbReference type="InterPro" id="IPR009075">
    <property type="entry name" value="AcylCo_DH/oxidase_C"/>
</dbReference>
<name>A0AA97CYE6_9ACTN</name>
<dbReference type="InterPro" id="IPR037069">
    <property type="entry name" value="AcylCoA_DH/ox_N_sf"/>
</dbReference>
<dbReference type="InterPro" id="IPR036250">
    <property type="entry name" value="AcylCo_DH-like_C"/>
</dbReference>
<dbReference type="SUPFAM" id="SSF47203">
    <property type="entry name" value="Acyl-CoA dehydrogenase C-terminal domain-like"/>
    <property type="match status" value="1"/>
</dbReference>
<evidence type="ECO:0000256" key="3">
    <source>
        <dbReference type="ARBA" id="ARBA00022630"/>
    </source>
</evidence>